<dbReference type="SMART" id="SM00421">
    <property type="entry name" value="HTH_LUXR"/>
    <property type="match status" value="1"/>
</dbReference>
<keyword evidence="6" id="KW-1185">Reference proteome</keyword>
<dbReference type="EMBL" id="WSTA01000007">
    <property type="protein sequence ID" value="MWB97473.1"/>
    <property type="molecule type" value="Genomic_DNA"/>
</dbReference>
<evidence type="ECO:0000256" key="2">
    <source>
        <dbReference type="ARBA" id="ARBA00023125"/>
    </source>
</evidence>
<dbReference type="PANTHER" id="PTHR44688:SF16">
    <property type="entry name" value="DNA-BINDING TRANSCRIPTIONAL ACTIVATOR DEVR_DOSR"/>
    <property type="match status" value="1"/>
</dbReference>
<evidence type="ECO:0000259" key="4">
    <source>
        <dbReference type="PROSITE" id="PS50043"/>
    </source>
</evidence>
<dbReference type="GO" id="GO:0006355">
    <property type="term" value="P:regulation of DNA-templated transcription"/>
    <property type="evidence" value="ECO:0007669"/>
    <property type="project" value="InterPro"/>
</dbReference>
<dbReference type="SUPFAM" id="SSF46894">
    <property type="entry name" value="C-terminal effector domain of the bipartite response regulators"/>
    <property type="match status" value="1"/>
</dbReference>
<evidence type="ECO:0000256" key="1">
    <source>
        <dbReference type="ARBA" id="ARBA00023015"/>
    </source>
</evidence>
<protein>
    <submittedName>
        <fullName evidence="5">LuxR family transcriptional regulator</fullName>
    </submittedName>
</protein>
<keyword evidence="3" id="KW-0804">Transcription</keyword>
<keyword evidence="2" id="KW-0238">DNA-binding</keyword>
<dbReference type="Pfam" id="PF00196">
    <property type="entry name" value="GerE"/>
    <property type="match status" value="1"/>
</dbReference>
<dbReference type="InterPro" id="IPR036388">
    <property type="entry name" value="WH-like_DNA-bd_sf"/>
</dbReference>
<dbReference type="PRINTS" id="PR00038">
    <property type="entry name" value="HTHLUXR"/>
</dbReference>
<evidence type="ECO:0000256" key="3">
    <source>
        <dbReference type="ARBA" id="ARBA00023163"/>
    </source>
</evidence>
<organism evidence="5 6">
    <name type="scientific">Agromyces seonyuensis</name>
    <dbReference type="NCBI Taxonomy" id="2662446"/>
    <lineage>
        <taxon>Bacteria</taxon>
        <taxon>Bacillati</taxon>
        <taxon>Actinomycetota</taxon>
        <taxon>Actinomycetes</taxon>
        <taxon>Micrococcales</taxon>
        <taxon>Microbacteriaceae</taxon>
        <taxon>Agromyces</taxon>
    </lineage>
</organism>
<name>A0A6I4NTC4_9MICO</name>
<reference evidence="5 6" key="1">
    <citation type="submission" date="2019-12" db="EMBL/GenBank/DDBJ databases">
        <authorList>
            <person name="Kim Y.S."/>
        </authorList>
    </citation>
    <scope>NUCLEOTIDE SEQUENCE [LARGE SCALE GENOMIC DNA]</scope>
    <source>
        <strain evidence="5 6">MMS17-SY077</strain>
    </source>
</reference>
<evidence type="ECO:0000313" key="5">
    <source>
        <dbReference type="EMBL" id="MWB97473.1"/>
    </source>
</evidence>
<dbReference type="CDD" id="cd06170">
    <property type="entry name" value="LuxR_C_like"/>
    <property type="match status" value="1"/>
</dbReference>
<gene>
    <name evidence="5" type="ORF">GB864_02720</name>
</gene>
<dbReference type="InterPro" id="IPR016032">
    <property type="entry name" value="Sig_transdc_resp-reg_C-effctor"/>
</dbReference>
<sequence length="377" mass="39606">MSTAIAFARVRSDVDVLSRAGLPLLQFIDEASAALQQAVPFVAGCLSTLDPATTMVSSTRKLGALEERNDADVPWAKVEYGGLEPTAFTAMLAAGRTSVSVAQSTGGDLDRSPRMSEVVLPRFDFGDEARTVFAERSGAWGSLAMFRGAGEPDFDHDELALLAELAPAFARGLRTGLLAQHGGDRTESGGGPAVVIIDADDRIAASSPGAEAHLARMGLAPGGGDPRFIVHGLATGARRFARGESDRMPRIRARTADGVWLVLQAAPLGGGGERAGDVVVTIEEARPQEVLDLVADAFGLTARERDVVGAVLRGADTREIAASLHLSPYTVQDHLKSVFDKAGVGSRRELVARVYFDQYVPRAGNALGPAGWYTAGS</sequence>
<dbReference type="PANTHER" id="PTHR44688">
    <property type="entry name" value="DNA-BINDING TRANSCRIPTIONAL ACTIVATOR DEVR_DOSR"/>
    <property type="match status" value="1"/>
</dbReference>
<dbReference type="Gene3D" id="1.10.10.10">
    <property type="entry name" value="Winged helix-like DNA-binding domain superfamily/Winged helix DNA-binding domain"/>
    <property type="match status" value="1"/>
</dbReference>
<evidence type="ECO:0000313" key="6">
    <source>
        <dbReference type="Proteomes" id="UP000438182"/>
    </source>
</evidence>
<dbReference type="PROSITE" id="PS50043">
    <property type="entry name" value="HTH_LUXR_2"/>
    <property type="match status" value="1"/>
</dbReference>
<dbReference type="Proteomes" id="UP000438182">
    <property type="component" value="Unassembled WGS sequence"/>
</dbReference>
<feature type="domain" description="HTH luxR-type" evidence="4">
    <location>
        <begin position="293"/>
        <end position="359"/>
    </location>
</feature>
<accession>A0A6I4NTC4</accession>
<keyword evidence="1" id="KW-0805">Transcription regulation</keyword>
<dbReference type="InterPro" id="IPR000792">
    <property type="entry name" value="Tscrpt_reg_LuxR_C"/>
</dbReference>
<dbReference type="AlphaFoldDB" id="A0A6I4NTC4"/>
<dbReference type="RefSeq" id="WP_160422820.1">
    <property type="nucleotide sequence ID" value="NZ_WSTA01000007.1"/>
</dbReference>
<dbReference type="PROSITE" id="PS00622">
    <property type="entry name" value="HTH_LUXR_1"/>
    <property type="match status" value="1"/>
</dbReference>
<comment type="caution">
    <text evidence="5">The sequence shown here is derived from an EMBL/GenBank/DDBJ whole genome shotgun (WGS) entry which is preliminary data.</text>
</comment>
<dbReference type="GO" id="GO:0003677">
    <property type="term" value="F:DNA binding"/>
    <property type="evidence" value="ECO:0007669"/>
    <property type="project" value="UniProtKB-KW"/>
</dbReference>
<proteinExistence type="predicted"/>